<organism evidence="3 4">
    <name type="scientific">Pedobacter caeni</name>
    <dbReference type="NCBI Taxonomy" id="288992"/>
    <lineage>
        <taxon>Bacteria</taxon>
        <taxon>Pseudomonadati</taxon>
        <taxon>Bacteroidota</taxon>
        <taxon>Sphingobacteriia</taxon>
        <taxon>Sphingobacteriales</taxon>
        <taxon>Sphingobacteriaceae</taxon>
        <taxon>Pedobacter</taxon>
    </lineage>
</organism>
<sequence>MKNLKGIISLKLLVAVMLFASSCKKELQVKPTISGVETDIATLNIGDKLTLAPNITNTKGNSYIWLVNGKETASGQLNYTFQATEPGIFEVIFKVTNKGGTEQQSYKLTVEKPIVISLTNELKVSMSNVLEITPAITGPDRKDYEYEWSIGDLVIGKKLNLSFISPEAGTYELTLRATAGKQSVSAKCTIAVKEEQYIKNAYTVLEYAPSPGKNHNWSIIGSADNWKYGDEYPLAYNDFLAKASAIRKINTNAALFLGSWGGSVTFKFDHTVANVSGKTDLEMNAFHSARDLPAVYVAYDRNKNGMPDEDEWYELKNDDYGLEDIPEYEMVFTYNKTETDAKRIYSYFNWKDNQPSLASGEILTNKTFTSSMTSAGAFSNRGFFPGLTVTDNSTKQTAILDGWKSSFSRKGKRISRNITGAAPFFQKLNIDIDMAVNKKGETIQLPGIDFVRVQKVVYPFQQDLSTGNVMTDYNMEEGRMLQVGSILDKHLKN</sequence>
<feature type="signal peptide" evidence="1">
    <location>
        <begin position="1"/>
        <end position="20"/>
    </location>
</feature>
<evidence type="ECO:0000313" key="4">
    <source>
        <dbReference type="Proteomes" id="UP000184287"/>
    </source>
</evidence>
<dbReference type="Proteomes" id="UP000184287">
    <property type="component" value="Unassembled WGS sequence"/>
</dbReference>
<protein>
    <submittedName>
        <fullName evidence="3">PKD-like domain-containing protein</fullName>
    </submittedName>
</protein>
<dbReference type="AlphaFoldDB" id="A0A1M4VGV1"/>
<evidence type="ECO:0000313" key="3">
    <source>
        <dbReference type="EMBL" id="SHE68045.1"/>
    </source>
</evidence>
<dbReference type="SUPFAM" id="SSF49299">
    <property type="entry name" value="PKD domain"/>
    <property type="match status" value="2"/>
</dbReference>
<gene>
    <name evidence="3" type="ORF">SAMN04488522_101900</name>
</gene>
<dbReference type="InterPro" id="IPR041696">
    <property type="entry name" value="PKD_3"/>
</dbReference>
<dbReference type="PROSITE" id="PS51257">
    <property type="entry name" value="PROKAR_LIPOPROTEIN"/>
    <property type="match status" value="1"/>
</dbReference>
<keyword evidence="4" id="KW-1185">Reference proteome</keyword>
<dbReference type="RefSeq" id="WP_073227915.1">
    <property type="nucleotide sequence ID" value="NZ_FQUQ01000001.1"/>
</dbReference>
<dbReference type="STRING" id="288992.SAMN04488522_101900"/>
<dbReference type="InterPro" id="IPR035986">
    <property type="entry name" value="PKD_dom_sf"/>
</dbReference>
<reference evidence="4" key="1">
    <citation type="submission" date="2016-11" db="EMBL/GenBank/DDBJ databases">
        <authorList>
            <person name="Varghese N."/>
            <person name="Submissions S."/>
        </authorList>
    </citation>
    <scope>NUCLEOTIDE SEQUENCE [LARGE SCALE GENOMIC DNA]</scope>
    <source>
        <strain evidence="4">DSM 16990</strain>
    </source>
</reference>
<accession>A0A1M4VGV1</accession>
<keyword evidence="1" id="KW-0732">Signal</keyword>
<proteinExistence type="predicted"/>
<dbReference type="Pfam" id="PF16820">
    <property type="entry name" value="PKD_3"/>
    <property type="match status" value="1"/>
</dbReference>
<feature type="domain" description="Bacteroidetes PKD-like" evidence="2">
    <location>
        <begin position="36"/>
        <end position="97"/>
    </location>
</feature>
<evidence type="ECO:0000259" key="2">
    <source>
        <dbReference type="Pfam" id="PF16820"/>
    </source>
</evidence>
<dbReference type="OrthoDB" id="975810at2"/>
<feature type="chain" id="PRO_5011979397" evidence="1">
    <location>
        <begin position="21"/>
        <end position="493"/>
    </location>
</feature>
<name>A0A1M4VGV1_9SPHI</name>
<evidence type="ECO:0000256" key="1">
    <source>
        <dbReference type="SAM" id="SignalP"/>
    </source>
</evidence>
<dbReference type="EMBL" id="FQUQ01000001">
    <property type="protein sequence ID" value="SHE68045.1"/>
    <property type="molecule type" value="Genomic_DNA"/>
</dbReference>